<dbReference type="AlphaFoldDB" id="A0A2R6RN63"/>
<dbReference type="GO" id="GO:0005880">
    <property type="term" value="C:nuclear microtubule"/>
    <property type="evidence" value="ECO:0007669"/>
    <property type="project" value="TreeGrafter"/>
</dbReference>
<evidence type="ECO:0000256" key="2">
    <source>
        <dbReference type="SAM" id="MobiDB-lite"/>
    </source>
</evidence>
<accession>A0A2R6RN63</accession>
<organism evidence="3 4">
    <name type="scientific">Actinidia chinensis var. chinensis</name>
    <name type="common">Chinese soft-hair kiwi</name>
    <dbReference type="NCBI Taxonomy" id="1590841"/>
    <lineage>
        <taxon>Eukaryota</taxon>
        <taxon>Viridiplantae</taxon>
        <taxon>Streptophyta</taxon>
        <taxon>Embryophyta</taxon>
        <taxon>Tracheophyta</taxon>
        <taxon>Spermatophyta</taxon>
        <taxon>Magnoliopsida</taxon>
        <taxon>eudicotyledons</taxon>
        <taxon>Gunneridae</taxon>
        <taxon>Pentapetalae</taxon>
        <taxon>asterids</taxon>
        <taxon>Ericales</taxon>
        <taxon>Actinidiaceae</taxon>
        <taxon>Actinidia</taxon>
    </lineage>
</organism>
<feature type="region of interest" description="Disordered" evidence="2">
    <location>
        <begin position="1"/>
        <end position="112"/>
    </location>
</feature>
<gene>
    <name evidence="3" type="ORF">CEY00_Acc04775</name>
</gene>
<evidence type="ECO:0000313" key="4">
    <source>
        <dbReference type="Proteomes" id="UP000241394"/>
    </source>
</evidence>
<protein>
    <submittedName>
        <fullName evidence="3">QWRF motif-containing protein</fullName>
    </submittedName>
</protein>
<dbReference type="Proteomes" id="UP000241394">
    <property type="component" value="Chromosome LG4"/>
</dbReference>
<dbReference type="GO" id="GO:0051225">
    <property type="term" value="P:spindle assembly"/>
    <property type="evidence" value="ECO:0007669"/>
    <property type="project" value="TreeGrafter"/>
</dbReference>
<dbReference type="PANTHER" id="PTHR31807:SF52">
    <property type="entry name" value="QWRF FAMILY PROTEIN"/>
    <property type="match status" value="1"/>
</dbReference>
<dbReference type="STRING" id="1590841.A0A2R6RN63"/>
<evidence type="ECO:0000313" key="3">
    <source>
        <dbReference type="EMBL" id="PSS31478.1"/>
    </source>
</evidence>
<dbReference type="PANTHER" id="PTHR31807">
    <property type="entry name" value="AUGMIN FAMILY MEMBER"/>
    <property type="match status" value="1"/>
</dbReference>
<feature type="compositionally biased region" description="Low complexity" evidence="2">
    <location>
        <begin position="49"/>
        <end position="71"/>
    </location>
</feature>
<dbReference type="GO" id="GO:0005737">
    <property type="term" value="C:cytoplasm"/>
    <property type="evidence" value="ECO:0007669"/>
    <property type="project" value="TreeGrafter"/>
</dbReference>
<dbReference type="Gramene" id="PSS31478">
    <property type="protein sequence ID" value="PSS31478"/>
    <property type="gene ID" value="CEY00_Acc04775"/>
</dbReference>
<dbReference type="OrthoDB" id="1924320at2759"/>
<feature type="region of interest" description="Disordered" evidence="2">
    <location>
        <begin position="156"/>
        <end position="184"/>
    </location>
</feature>
<name>A0A2R6RN63_ACTCC</name>
<comment type="similarity">
    <text evidence="1">Belongs to the QWRF family.</text>
</comment>
<dbReference type="InParanoid" id="A0A2R6RN63"/>
<dbReference type="OMA" id="YNAWVTI"/>
<reference evidence="4" key="2">
    <citation type="journal article" date="2018" name="BMC Genomics">
        <title>A manually annotated Actinidia chinensis var. chinensis (kiwifruit) genome highlights the challenges associated with draft genomes and gene prediction in plants.</title>
        <authorList>
            <person name="Pilkington S.M."/>
            <person name="Crowhurst R."/>
            <person name="Hilario E."/>
            <person name="Nardozza S."/>
            <person name="Fraser L."/>
            <person name="Peng Y."/>
            <person name="Gunaseelan K."/>
            <person name="Simpson R."/>
            <person name="Tahir J."/>
            <person name="Deroles S.C."/>
            <person name="Templeton K."/>
            <person name="Luo Z."/>
            <person name="Davy M."/>
            <person name="Cheng C."/>
            <person name="McNeilage M."/>
            <person name="Scaglione D."/>
            <person name="Liu Y."/>
            <person name="Zhang Q."/>
            <person name="Datson P."/>
            <person name="De Silva N."/>
            <person name="Gardiner S.E."/>
            <person name="Bassett H."/>
            <person name="Chagne D."/>
            <person name="McCallum J."/>
            <person name="Dzierzon H."/>
            <person name="Deng C."/>
            <person name="Wang Y.Y."/>
            <person name="Barron L."/>
            <person name="Manako K."/>
            <person name="Bowen J."/>
            <person name="Foster T.M."/>
            <person name="Erridge Z.A."/>
            <person name="Tiffin H."/>
            <person name="Waite C.N."/>
            <person name="Davies K.M."/>
            <person name="Grierson E.P."/>
            <person name="Laing W.A."/>
            <person name="Kirk R."/>
            <person name="Chen X."/>
            <person name="Wood M."/>
            <person name="Montefiori M."/>
            <person name="Brummell D.A."/>
            <person name="Schwinn K.E."/>
            <person name="Catanach A."/>
            <person name="Fullerton C."/>
            <person name="Li D."/>
            <person name="Meiyalaghan S."/>
            <person name="Nieuwenhuizen N."/>
            <person name="Read N."/>
            <person name="Prakash R."/>
            <person name="Hunter D."/>
            <person name="Zhang H."/>
            <person name="McKenzie M."/>
            <person name="Knabel M."/>
            <person name="Harris A."/>
            <person name="Allan A.C."/>
            <person name="Gleave A."/>
            <person name="Chen A."/>
            <person name="Janssen B.J."/>
            <person name="Plunkett B."/>
            <person name="Ampomah-Dwamena C."/>
            <person name="Voogd C."/>
            <person name="Leif D."/>
            <person name="Lafferty D."/>
            <person name="Souleyre E.J.F."/>
            <person name="Varkonyi-Gasic E."/>
            <person name="Gambi F."/>
            <person name="Hanley J."/>
            <person name="Yao J.L."/>
            <person name="Cheung J."/>
            <person name="David K.M."/>
            <person name="Warren B."/>
            <person name="Marsh K."/>
            <person name="Snowden K.C."/>
            <person name="Lin-Wang K."/>
            <person name="Brian L."/>
            <person name="Martinez-Sanchez M."/>
            <person name="Wang M."/>
            <person name="Ileperuma N."/>
            <person name="Macnee N."/>
            <person name="Campin R."/>
            <person name="McAtee P."/>
            <person name="Drummond R.S.M."/>
            <person name="Espley R.V."/>
            <person name="Ireland H.S."/>
            <person name="Wu R."/>
            <person name="Atkinson R.G."/>
            <person name="Karunairetnam S."/>
            <person name="Bulley S."/>
            <person name="Chunkath S."/>
            <person name="Hanley Z."/>
            <person name="Storey R."/>
            <person name="Thrimawithana A.H."/>
            <person name="Thomson S."/>
            <person name="David C."/>
            <person name="Testolin R."/>
            <person name="Huang H."/>
            <person name="Hellens R.P."/>
            <person name="Schaffer R.J."/>
        </authorList>
    </citation>
    <scope>NUCLEOTIDE SEQUENCE [LARGE SCALE GENOMIC DNA]</scope>
    <source>
        <strain evidence="4">cv. Red5</strain>
    </source>
</reference>
<proteinExistence type="inferred from homology"/>
<dbReference type="GO" id="GO:0008017">
    <property type="term" value="F:microtubule binding"/>
    <property type="evidence" value="ECO:0007669"/>
    <property type="project" value="TreeGrafter"/>
</dbReference>
<dbReference type="EMBL" id="NKQK01000004">
    <property type="protein sequence ID" value="PSS31478.1"/>
    <property type="molecule type" value="Genomic_DNA"/>
</dbReference>
<comment type="caution">
    <text evidence="3">The sequence shown here is derived from an EMBL/GenBank/DDBJ whole genome shotgun (WGS) entry which is preliminary data.</text>
</comment>
<feature type="compositionally biased region" description="Basic and acidic residues" evidence="2">
    <location>
        <begin position="170"/>
        <end position="184"/>
    </location>
</feature>
<reference evidence="3 4" key="1">
    <citation type="submission" date="2017-07" db="EMBL/GenBank/DDBJ databases">
        <title>An improved, manually edited Actinidia chinensis var. chinensis (kiwifruit) genome highlights the challenges associated with draft genomes and gene prediction in plants.</title>
        <authorList>
            <person name="Pilkington S."/>
            <person name="Crowhurst R."/>
            <person name="Hilario E."/>
            <person name="Nardozza S."/>
            <person name="Fraser L."/>
            <person name="Peng Y."/>
            <person name="Gunaseelan K."/>
            <person name="Simpson R."/>
            <person name="Tahir J."/>
            <person name="Deroles S."/>
            <person name="Templeton K."/>
            <person name="Luo Z."/>
            <person name="Davy M."/>
            <person name="Cheng C."/>
            <person name="Mcneilage M."/>
            <person name="Scaglione D."/>
            <person name="Liu Y."/>
            <person name="Zhang Q."/>
            <person name="Datson P."/>
            <person name="De Silva N."/>
            <person name="Gardiner S."/>
            <person name="Bassett H."/>
            <person name="Chagne D."/>
            <person name="Mccallum J."/>
            <person name="Dzierzon H."/>
            <person name="Deng C."/>
            <person name="Wang Y.-Y."/>
            <person name="Barron N."/>
            <person name="Manako K."/>
            <person name="Bowen J."/>
            <person name="Foster T."/>
            <person name="Erridge Z."/>
            <person name="Tiffin H."/>
            <person name="Waite C."/>
            <person name="Davies K."/>
            <person name="Grierson E."/>
            <person name="Laing W."/>
            <person name="Kirk R."/>
            <person name="Chen X."/>
            <person name="Wood M."/>
            <person name="Montefiori M."/>
            <person name="Brummell D."/>
            <person name="Schwinn K."/>
            <person name="Catanach A."/>
            <person name="Fullerton C."/>
            <person name="Li D."/>
            <person name="Meiyalaghan S."/>
            <person name="Nieuwenhuizen N."/>
            <person name="Read N."/>
            <person name="Prakash R."/>
            <person name="Hunter D."/>
            <person name="Zhang H."/>
            <person name="Mckenzie M."/>
            <person name="Knabel M."/>
            <person name="Harris A."/>
            <person name="Allan A."/>
            <person name="Chen A."/>
            <person name="Janssen B."/>
            <person name="Plunkett B."/>
            <person name="Dwamena C."/>
            <person name="Voogd C."/>
            <person name="Leif D."/>
            <person name="Lafferty D."/>
            <person name="Souleyre E."/>
            <person name="Varkonyi-Gasic E."/>
            <person name="Gambi F."/>
            <person name="Hanley J."/>
            <person name="Yao J.-L."/>
            <person name="Cheung J."/>
            <person name="David K."/>
            <person name="Warren B."/>
            <person name="Marsh K."/>
            <person name="Snowden K."/>
            <person name="Lin-Wang K."/>
            <person name="Brian L."/>
            <person name="Martinez-Sanchez M."/>
            <person name="Wang M."/>
            <person name="Ileperuma N."/>
            <person name="Macnee N."/>
            <person name="Campin R."/>
            <person name="Mcatee P."/>
            <person name="Drummond R."/>
            <person name="Espley R."/>
            <person name="Ireland H."/>
            <person name="Wu R."/>
            <person name="Atkinson R."/>
            <person name="Karunairetnam S."/>
            <person name="Bulley S."/>
            <person name="Chunkath S."/>
            <person name="Hanley Z."/>
            <person name="Storey R."/>
            <person name="Thrimawithana A."/>
            <person name="Thomson S."/>
            <person name="David C."/>
            <person name="Testolin R."/>
        </authorList>
    </citation>
    <scope>NUCLEOTIDE SEQUENCE [LARGE SCALE GENOMIC DNA]</scope>
    <source>
        <strain evidence="4">cv. Red5</strain>
        <tissue evidence="3">Young leaf</tissue>
    </source>
</reference>
<sequence>MVATVSAALNPEASSQVAHQNPKRPPLLASEAENGVFCARRQQSREITSRYLSSTPSSSTTTTTSSSNSSSWRRHTSPLVSRTVPGTPMRSQSAERRRPANPQPSTPVNSGEMSAAAKLLVASTRSLSVSFQAESFSLPISRAKPAPSAINLSSVRKGTPERRKMTPLRDQAENSKPIEQHRWPGKSRELNSLARRVDFTSEQKKLGGSGSVVKGLQTSMIDEISKASVNGRLNVQSTNSGARSAITSVPGVSSENNGGIQECGNFAQLCGGTRGVIVPARFWQETTNRLVSKNNVLDTVAPLKLNGVKKSFIDSPISSPQGVSNSTGLSSLRGVVRAASPTKLVGSSAPSPLRGMASSSRVRNGVASMLNSDTPSILSFAAEVRRGKVGDNLVVDAHLLRMLYNRHLQWRFINARADAAMLIQKVTSEKSLYNAWVTTLKLRHSVKSKRVELQLLRQSLKLHSILKGQMLYLYDWDLIDRDVSSSLSGAIEALEASTLRLPVVVGAKADIHNVKDTICSAVDVMQAMASSICSLLTKVNEVYSLVSELANVTSKECALLDHCKDLLSTLAAMQVKDCSLRTHILQLRHEPWSLTTEV</sequence>
<keyword evidence="4" id="KW-1185">Reference proteome</keyword>
<dbReference type="InterPro" id="IPR007573">
    <property type="entry name" value="QWRF"/>
</dbReference>
<dbReference type="Pfam" id="PF04484">
    <property type="entry name" value="QWRF"/>
    <property type="match status" value="1"/>
</dbReference>
<evidence type="ECO:0000256" key="1">
    <source>
        <dbReference type="ARBA" id="ARBA00010016"/>
    </source>
</evidence>